<feature type="compositionally biased region" description="Low complexity" evidence="2">
    <location>
        <begin position="250"/>
        <end position="264"/>
    </location>
</feature>
<protein>
    <recommendedName>
        <fullName evidence="5">SWI5-dependent HO expression protein 3</fullName>
    </recommendedName>
</protein>
<keyword evidence="1" id="KW-0175">Coiled coil</keyword>
<dbReference type="OrthoDB" id="6088208at2759"/>
<gene>
    <name evidence="3" type="ORF">EHS24_001177</name>
</gene>
<accession>A0A427XJR5</accession>
<feature type="region of interest" description="Disordered" evidence="2">
    <location>
        <begin position="226"/>
        <end position="274"/>
    </location>
</feature>
<reference evidence="3 4" key="1">
    <citation type="submission" date="2018-11" db="EMBL/GenBank/DDBJ databases">
        <title>Genome sequence of Apiotrichum porosum DSM 27194.</title>
        <authorList>
            <person name="Aliyu H."/>
            <person name="Gorte O."/>
            <person name="Ochsenreither K."/>
        </authorList>
    </citation>
    <scope>NUCLEOTIDE SEQUENCE [LARGE SCALE GENOMIC DNA]</scope>
    <source>
        <strain evidence="3 4">DSM 27194</strain>
    </source>
</reference>
<dbReference type="Proteomes" id="UP000279236">
    <property type="component" value="Unassembled WGS sequence"/>
</dbReference>
<dbReference type="AlphaFoldDB" id="A0A427XJR5"/>
<feature type="region of interest" description="Disordered" evidence="2">
    <location>
        <begin position="32"/>
        <end position="73"/>
    </location>
</feature>
<keyword evidence="4" id="KW-1185">Reference proteome</keyword>
<evidence type="ECO:0000313" key="4">
    <source>
        <dbReference type="Proteomes" id="UP000279236"/>
    </source>
</evidence>
<comment type="caution">
    <text evidence="3">The sequence shown here is derived from an EMBL/GenBank/DDBJ whole genome shotgun (WGS) entry which is preliminary data.</text>
</comment>
<evidence type="ECO:0000256" key="2">
    <source>
        <dbReference type="SAM" id="MobiDB-lite"/>
    </source>
</evidence>
<feature type="coiled-coil region" evidence="1">
    <location>
        <begin position="277"/>
        <end position="431"/>
    </location>
</feature>
<dbReference type="STRING" id="105984.A0A427XJR5"/>
<feature type="region of interest" description="Disordered" evidence="2">
    <location>
        <begin position="126"/>
        <end position="180"/>
    </location>
</feature>
<evidence type="ECO:0000256" key="1">
    <source>
        <dbReference type="SAM" id="Coils"/>
    </source>
</evidence>
<proteinExistence type="predicted"/>
<organism evidence="3 4">
    <name type="scientific">Apiotrichum porosum</name>
    <dbReference type="NCBI Taxonomy" id="105984"/>
    <lineage>
        <taxon>Eukaryota</taxon>
        <taxon>Fungi</taxon>
        <taxon>Dikarya</taxon>
        <taxon>Basidiomycota</taxon>
        <taxon>Agaricomycotina</taxon>
        <taxon>Tremellomycetes</taxon>
        <taxon>Trichosporonales</taxon>
        <taxon>Trichosporonaceae</taxon>
        <taxon>Apiotrichum</taxon>
    </lineage>
</organism>
<dbReference type="RefSeq" id="XP_028474286.1">
    <property type="nucleotide sequence ID" value="XM_028616979.1"/>
</dbReference>
<dbReference type="EMBL" id="RSCE01000010">
    <property type="protein sequence ID" value="RSH79139.1"/>
    <property type="molecule type" value="Genomic_DNA"/>
</dbReference>
<dbReference type="GeneID" id="39585720"/>
<evidence type="ECO:0000313" key="3">
    <source>
        <dbReference type="EMBL" id="RSH79139.1"/>
    </source>
</evidence>
<name>A0A427XJR5_9TREE</name>
<evidence type="ECO:0008006" key="5">
    <source>
        <dbReference type="Google" id="ProtNLM"/>
    </source>
</evidence>
<sequence>MDDTAATDTAATPGHSLSQSVSFIPVPVKRSSVQSVRSSTGPGSPVMRGHRRRTSAMSARSHTSGDEGSIRTPLSVASGYSHRRMQDSISDVGSPLVDNGAFAHFDVDAYGAAEFDDMERVRAMTLSTLSKPQRPRALPNAPRPTSRSSGSFDVRRRTGTSVSSPVTPMSAVPLSLQETPLSRADKRMSLSRIPRSTVTHAVSQYNYAITRAGGVSPTLSEEYLETLTTNTPSRPDGETPRSPNSRRRAPTTSRPHPTSPTTGRLSLGASGKSSKMIDALQTELEQTKAHLDRAKAEVRACHHEIGTLTSRTEDLRETRDRMRTEADALNNVINRKERMVTDVLARARTAEATVQQYTTERQEFEQRSKEVEAEARERVEKEFMARVKAEAEAEALRDSVRSLRAVWQREVEAYRNEVSRMADQMRAERETAGVKRDEVMALVNKQTDEHKHVVTLVDEVNAKHAAASSRFEAEVRDMRAQVDAHAQDADNSRRIARALALELIKLRRAAEQYDRPDLHAVVQQIAAMGTDLDDIGAGIDVANESTEVDEGLVLSTGTSNRSAAAA</sequence>